<keyword evidence="1" id="KW-0678">Repressor</keyword>
<accession>A0A318LUT1</accession>
<feature type="region of interest" description="Disordered" evidence="5">
    <location>
        <begin position="274"/>
        <end position="298"/>
    </location>
</feature>
<dbReference type="InterPro" id="IPR028082">
    <property type="entry name" value="Peripla_BP_I"/>
</dbReference>
<dbReference type="RefSeq" id="WP_110334105.1">
    <property type="nucleotide sequence ID" value="NZ_MASU01000001.1"/>
</dbReference>
<gene>
    <name evidence="7" type="ORF">BA062_01025</name>
</gene>
<organism evidence="7 8">
    <name type="scientific">Prauserella flavalba</name>
    <dbReference type="NCBI Taxonomy" id="1477506"/>
    <lineage>
        <taxon>Bacteria</taxon>
        <taxon>Bacillati</taxon>
        <taxon>Actinomycetota</taxon>
        <taxon>Actinomycetes</taxon>
        <taxon>Pseudonocardiales</taxon>
        <taxon>Pseudonocardiaceae</taxon>
        <taxon>Prauserella</taxon>
    </lineage>
</organism>
<evidence type="ECO:0000256" key="3">
    <source>
        <dbReference type="ARBA" id="ARBA00023125"/>
    </source>
</evidence>
<dbReference type="OrthoDB" id="3595338at2"/>
<keyword evidence="8" id="KW-1185">Reference proteome</keyword>
<dbReference type="GO" id="GO:0003700">
    <property type="term" value="F:DNA-binding transcription factor activity"/>
    <property type="evidence" value="ECO:0007669"/>
    <property type="project" value="TreeGrafter"/>
</dbReference>
<evidence type="ECO:0000256" key="2">
    <source>
        <dbReference type="ARBA" id="ARBA00023015"/>
    </source>
</evidence>
<evidence type="ECO:0000256" key="4">
    <source>
        <dbReference type="ARBA" id="ARBA00023163"/>
    </source>
</evidence>
<dbReference type="PANTHER" id="PTHR30146">
    <property type="entry name" value="LACI-RELATED TRANSCRIPTIONAL REPRESSOR"/>
    <property type="match status" value="1"/>
</dbReference>
<evidence type="ECO:0000256" key="5">
    <source>
        <dbReference type="SAM" id="MobiDB-lite"/>
    </source>
</evidence>
<evidence type="ECO:0000313" key="8">
    <source>
        <dbReference type="Proteomes" id="UP000247892"/>
    </source>
</evidence>
<evidence type="ECO:0000259" key="6">
    <source>
        <dbReference type="Pfam" id="PF13377"/>
    </source>
</evidence>
<dbReference type="PANTHER" id="PTHR30146:SF148">
    <property type="entry name" value="HTH-TYPE TRANSCRIPTIONAL REPRESSOR PURR-RELATED"/>
    <property type="match status" value="1"/>
</dbReference>
<dbReference type="SUPFAM" id="SSF53822">
    <property type="entry name" value="Periplasmic binding protein-like I"/>
    <property type="match status" value="1"/>
</dbReference>
<dbReference type="Pfam" id="PF13377">
    <property type="entry name" value="Peripla_BP_3"/>
    <property type="match status" value="1"/>
</dbReference>
<evidence type="ECO:0000313" key="7">
    <source>
        <dbReference type="EMBL" id="PXY38372.1"/>
    </source>
</evidence>
<keyword evidence="4" id="KW-0804">Transcription</keyword>
<keyword evidence="2" id="KW-0805">Transcription regulation</keyword>
<keyword evidence="3" id="KW-0238">DNA-binding</keyword>
<reference evidence="7 8" key="1">
    <citation type="submission" date="2016-07" db="EMBL/GenBank/DDBJ databases">
        <title>Draft genome sequence of Prauserella sp. YIM 121212, isolated from alkaline soil.</title>
        <authorList>
            <person name="Ruckert C."/>
            <person name="Albersmeier A."/>
            <person name="Jiang C.-L."/>
            <person name="Jiang Y."/>
            <person name="Kalinowski J."/>
            <person name="Schneider O."/>
            <person name="Winkler A."/>
            <person name="Zotchev S.B."/>
        </authorList>
    </citation>
    <scope>NUCLEOTIDE SEQUENCE [LARGE SCALE GENOMIC DNA]</scope>
    <source>
        <strain evidence="7 8">YIM 121212</strain>
    </source>
</reference>
<sequence length="298" mass="30332">MSSPSSAPPRRLAPLCYRFGIALAPDTGGRAELAAAIESAAAAEGCAVTFAETTGSVTSEAAAARTLRAQGVDGVLLAPASGDDTVVTELVRIGMPTVLVDRLAARDDVDQVGTENIESTSDLTEHLAARGYRRIGLLAGPPGDSDADERSLGYRLGLGRAGLRWDAALAVRGDSPSAAGVLLAERPSAVVVAGEGMLAAVQAEARSRGLRIGTDLGLICHGDVGRAREAEPPVSALSPPFGDLAHTAVRLLLSRIADSARRPKIVRLTPSFAHRSSCGCPAQGSSTAAASSSSHAPS</sequence>
<feature type="domain" description="Transcriptional regulator LacI/GalR-like sensor" evidence="6">
    <location>
        <begin position="124"/>
        <end position="278"/>
    </location>
</feature>
<proteinExistence type="predicted"/>
<name>A0A318LUT1_9PSEU</name>
<dbReference type="InterPro" id="IPR046335">
    <property type="entry name" value="LacI/GalR-like_sensor"/>
</dbReference>
<dbReference type="Proteomes" id="UP000247892">
    <property type="component" value="Unassembled WGS sequence"/>
</dbReference>
<dbReference type="AlphaFoldDB" id="A0A318LUT1"/>
<comment type="caution">
    <text evidence="7">The sequence shown here is derived from an EMBL/GenBank/DDBJ whole genome shotgun (WGS) entry which is preliminary data.</text>
</comment>
<protein>
    <recommendedName>
        <fullName evidence="6">Transcriptional regulator LacI/GalR-like sensor domain-containing protein</fullName>
    </recommendedName>
</protein>
<dbReference type="GO" id="GO:0000976">
    <property type="term" value="F:transcription cis-regulatory region binding"/>
    <property type="evidence" value="ECO:0007669"/>
    <property type="project" value="TreeGrafter"/>
</dbReference>
<dbReference type="Gene3D" id="3.40.50.2300">
    <property type="match status" value="2"/>
</dbReference>
<evidence type="ECO:0000256" key="1">
    <source>
        <dbReference type="ARBA" id="ARBA00022491"/>
    </source>
</evidence>
<dbReference type="CDD" id="cd06267">
    <property type="entry name" value="PBP1_LacI_sugar_binding-like"/>
    <property type="match status" value="1"/>
</dbReference>
<dbReference type="EMBL" id="MASU01000001">
    <property type="protein sequence ID" value="PXY38372.1"/>
    <property type="molecule type" value="Genomic_DNA"/>
</dbReference>
<feature type="compositionally biased region" description="Low complexity" evidence="5">
    <location>
        <begin position="285"/>
        <end position="298"/>
    </location>
</feature>